<dbReference type="InterPro" id="IPR027417">
    <property type="entry name" value="P-loop_NTPase"/>
</dbReference>
<keyword evidence="1" id="KW-0175">Coiled coil</keyword>
<feature type="coiled-coil region" evidence="1">
    <location>
        <begin position="488"/>
        <end position="555"/>
    </location>
</feature>
<feature type="transmembrane region" description="Helical" evidence="2">
    <location>
        <begin position="437"/>
        <end position="456"/>
    </location>
</feature>
<reference evidence="4 5" key="1">
    <citation type="submission" date="2018-09" db="EMBL/GenBank/DDBJ databases">
        <title>YIM PH 21725 draft genome.</title>
        <authorList>
            <person name="Miao C."/>
        </authorList>
    </citation>
    <scope>NUCLEOTIDE SEQUENCE [LARGE SCALE GENOMIC DNA]</scope>
    <source>
        <strain evidence="5">YIM PH21725</strain>
    </source>
</reference>
<organism evidence="4 5">
    <name type="scientific">Amycolatopsis panacis</name>
    <dbReference type="NCBI Taxonomy" id="2340917"/>
    <lineage>
        <taxon>Bacteria</taxon>
        <taxon>Bacillati</taxon>
        <taxon>Actinomycetota</taxon>
        <taxon>Actinomycetes</taxon>
        <taxon>Pseudonocardiales</taxon>
        <taxon>Pseudonocardiaceae</taxon>
        <taxon>Amycolatopsis</taxon>
    </lineage>
</organism>
<dbReference type="PANTHER" id="PTHR22674:SF6">
    <property type="entry name" value="NTPASE KAP FAMILY P-LOOP DOMAIN-CONTAINING PROTEIN 1"/>
    <property type="match status" value="1"/>
</dbReference>
<feature type="domain" description="KAP NTPase" evidence="3">
    <location>
        <begin position="214"/>
        <end position="789"/>
    </location>
</feature>
<gene>
    <name evidence="4" type="ORF">D5S19_20750</name>
</gene>
<accession>A0A419I0B7</accession>
<name>A0A419I0B7_9PSEU</name>
<evidence type="ECO:0000259" key="3">
    <source>
        <dbReference type="Pfam" id="PF07693"/>
    </source>
</evidence>
<feature type="transmembrane region" description="Helical" evidence="2">
    <location>
        <begin position="462"/>
        <end position="481"/>
    </location>
</feature>
<dbReference type="AlphaFoldDB" id="A0A419I0B7"/>
<dbReference type="InterPro" id="IPR052754">
    <property type="entry name" value="NTPase_KAP_P-loop"/>
</dbReference>
<sequence>MTETPEIIQRLDGPTKAALRWAWSVSMNRAKPTTTIDSMDLLAGIMLGDLRGNPVRQLLDHFSISLGSVLSKEFEVKLSSDKLFSTMNSLPIDKLPSLDKETTEIFTKLDHFGKDGASVRTSTRELFGAILAQPETKACRAIRRQLGARGINPDRILASYPHYLAGRETYPEHLRSNFPDRKVPLVLPGYHADRVHPAVASSSDIVGDLIGIDAEIESFAQLFTTTTLDPPLAVGLFGDWGTGKSFFIQELQRSIERLTTQARVPVERGQDTPFLRNVAQIEFNAWQYVDDNILASLLEHIFRNLRIKNDDEDDLLAERQKYWIRKIEHVEARKNSCKQERVLLNEKRMAAADRVAERKLAKDRAGLELEQRRHEDPLSNWRVKEDLLQIRELLDKSGFSPTSTAASELANELRDARKSMEGIRAVLLPISSTNFRYLFTVVLLMAIVPTSAILISSISKEWLINLSTTGTGVLVAISGYLRFAKKLARKACEGIHVAQERLSELEEESRAKLTAEIKEAAQRLADLELAYVNALNQEEELAREIENLENSLIQETPNRVLQDFISGRIHSDDYRSRLGIPALVRRDLERLSRLVAEHRRTVTSEVDELAIERIVLYIDDLDRCTPDVVVKLLETVHLLLSFPLFIVVVAVDYEWLKSSLESYYDQFHGGKSRPVDYLDKIFQIPYWIPAIRQESARRMTRRLLTKPEPGDSAHETYAYEEGPATEGSLREFRNVVMSFNRDDMIEPHQSSAKTMEFTGKEVKQAEWVATIAGRTPRSIKKFANILRIVLATGRMRGWRVPPEGQLIVLSALQVGLPTVAEYVMSQSKRATEPLHLIDIPLPKKGISAEADRDFDLFSTWLNESPSMAKIDMSGLDEWAEHIARFRSPAASRSD</sequence>
<evidence type="ECO:0000313" key="4">
    <source>
        <dbReference type="EMBL" id="RJQ83093.1"/>
    </source>
</evidence>
<protein>
    <recommendedName>
        <fullName evidence="3">KAP NTPase domain-containing protein</fullName>
    </recommendedName>
</protein>
<dbReference type="SUPFAM" id="SSF52540">
    <property type="entry name" value="P-loop containing nucleoside triphosphate hydrolases"/>
    <property type="match status" value="1"/>
</dbReference>
<dbReference type="RefSeq" id="WP_120025018.1">
    <property type="nucleotide sequence ID" value="NZ_QZFV01000098.1"/>
</dbReference>
<proteinExistence type="predicted"/>
<dbReference type="EMBL" id="QZFV01000098">
    <property type="protein sequence ID" value="RJQ83093.1"/>
    <property type="molecule type" value="Genomic_DNA"/>
</dbReference>
<comment type="caution">
    <text evidence="4">The sequence shown here is derived from an EMBL/GenBank/DDBJ whole genome shotgun (WGS) entry which is preliminary data.</text>
</comment>
<dbReference type="PANTHER" id="PTHR22674">
    <property type="entry name" value="NTPASE, KAP FAMILY P-LOOP DOMAIN-CONTAINING 1"/>
    <property type="match status" value="1"/>
</dbReference>
<dbReference type="Proteomes" id="UP000285112">
    <property type="component" value="Unassembled WGS sequence"/>
</dbReference>
<keyword evidence="2" id="KW-0472">Membrane</keyword>
<evidence type="ECO:0000313" key="5">
    <source>
        <dbReference type="Proteomes" id="UP000285112"/>
    </source>
</evidence>
<evidence type="ECO:0000256" key="2">
    <source>
        <dbReference type="SAM" id="Phobius"/>
    </source>
</evidence>
<dbReference type="InterPro" id="IPR011646">
    <property type="entry name" value="KAP_P-loop"/>
</dbReference>
<keyword evidence="5" id="KW-1185">Reference proteome</keyword>
<dbReference type="OrthoDB" id="88903at2"/>
<evidence type="ECO:0000256" key="1">
    <source>
        <dbReference type="SAM" id="Coils"/>
    </source>
</evidence>
<keyword evidence="2" id="KW-1133">Transmembrane helix</keyword>
<dbReference type="Pfam" id="PF07693">
    <property type="entry name" value="KAP_NTPase"/>
    <property type="match status" value="1"/>
</dbReference>
<keyword evidence="2" id="KW-0812">Transmembrane</keyword>